<dbReference type="AlphaFoldDB" id="A0A1G2KW06"/>
<keyword evidence="1" id="KW-1133">Transmembrane helix</keyword>
<feature type="transmembrane region" description="Helical" evidence="1">
    <location>
        <begin position="20"/>
        <end position="40"/>
    </location>
</feature>
<evidence type="ECO:0000313" key="2">
    <source>
        <dbReference type="EMBL" id="OHA03625.1"/>
    </source>
</evidence>
<gene>
    <name evidence="2" type="ORF">A3J58_00895</name>
</gene>
<accession>A0A1G2KW06</accession>
<comment type="caution">
    <text evidence="2">The sequence shown here is derived from an EMBL/GenBank/DDBJ whole genome shotgun (WGS) entry which is preliminary data.</text>
</comment>
<organism evidence="2 3">
    <name type="scientific">Candidatus Sungbacteria bacterium RIFCSPHIGHO2_02_FULL_52_23</name>
    <dbReference type="NCBI Taxonomy" id="1802274"/>
    <lineage>
        <taxon>Bacteria</taxon>
        <taxon>Candidatus Sungiibacteriota</taxon>
    </lineage>
</organism>
<dbReference type="EMBL" id="MHQM01000022">
    <property type="protein sequence ID" value="OHA03625.1"/>
    <property type="molecule type" value="Genomic_DNA"/>
</dbReference>
<dbReference type="Proteomes" id="UP000178510">
    <property type="component" value="Unassembled WGS sequence"/>
</dbReference>
<dbReference type="STRING" id="1802274.A3J58_00895"/>
<protein>
    <submittedName>
        <fullName evidence="2">Uncharacterized protein</fullName>
    </submittedName>
</protein>
<evidence type="ECO:0000313" key="3">
    <source>
        <dbReference type="Proteomes" id="UP000178510"/>
    </source>
</evidence>
<name>A0A1G2KW06_9BACT</name>
<keyword evidence="1" id="KW-0472">Membrane</keyword>
<proteinExistence type="predicted"/>
<reference evidence="2 3" key="1">
    <citation type="journal article" date="2016" name="Nat. Commun.">
        <title>Thousands of microbial genomes shed light on interconnected biogeochemical processes in an aquifer system.</title>
        <authorList>
            <person name="Anantharaman K."/>
            <person name="Brown C.T."/>
            <person name="Hug L.A."/>
            <person name="Sharon I."/>
            <person name="Castelle C.J."/>
            <person name="Probst A.J."/>
            <person name="Thomas B.C."/>
            <person name="Singh A."/>
            <person name="Wilkins M.J."/>
            <person name="Karaoz U."/>
            <person name="Brodie E.L."/>
            <person name="Williams K.H."/>
            <person name="Hubbard S.S."/>
            <person name="Banfield J.F."/>
        </authorList>
    </citation>
    <scope>NUCLEOTIDE SEQUENCE [LARGE SCALE GENOMIC DNA]</scope>
</reference>
<keyword evidence="1" id="KW-0812">Transmembrane</keyword>
<evidence type="ECO:0000256" key="1">
    <source>
        <dbReference type="SAM" id="Phobius"/>
    </source>
</evidence>
<sequence>MLNNFFKVVAEIWKLQWKSYKGTGLLWITLVYFGYTRFIIKEESQKINPFESGGLSENSYSNLSYRAFILFLL</sequence>